<evidence type="ECO:0000256" key="4">
    <source>
        <dbReference type="ARBA" id="ARBA00022737"/>
    </source>
</evidence>
<feature type="domain" description="SIS" evidence="5">
    <location>
        <begin position="39"/>
        <end position="189"/>
    </location>
</feature>
<name>A0ABD4T4S2_9CYAN</name>
<evidence type="ECO:0000313" key="6">
    <source>
        <dbReference type="EMBL" id="MCM1983413.1"/>
    </source>
</evidence>
<gene>
    <name evidence="6" type="ORF">QQ91_0011355</name>
</gene>
<sequence>MIIASSQGNEQQKSGYIDNILEQPQILRSLLDRYSPTSIASAIRPLWSWEHPSPILLTGMGASHSVLWPIYLNLMQQGLWVQRAETSELIHYLPQLLHRPGLCMAVSQSGESVEIQRLVAQIRDRRQRGQAAPHLLSITTTLNNTLAQASDVAFVTQAGAEVGVATKTFTSTLALLHWIGQALLNRLTTNDFAAIEAIAKSQQALLHQHQAWIAPALDPLAAVSTFALVGRGPSLAAVYDGALVLKESLRQLAHGFSGGEFRHGPMEMLSPNLGVLIFTTAGSTLELSQRLGADVALRGGHLVTIGQQGSEAGSVHLSLPPCHQGLAPLLEILPIQLIAGELARKKGIIPGEFRWGGKVVTQE</sequence>
<dbReference type="CDD" id="cd05008">
    <property type="entry name" value="SIS_GlmS_GlmD_1"/>
    <property type="match status" value="1"/>
</dbReference>
<dbReference type="GO" id="GO:0004360">
    <property type="term" value="F:glutamine-fructose-6-phosphate transaminase (isomerizing) activity"/>
    <property type="evidence" value="ECO:0007669"/>
    <property type="project" value="UniProtKB-EC"/>
</dbReference>
<dbReference type="Gene3D" id="3.40.50.10490">
    <property type="entry name" value="Glucose-6-phosphate isomerase like protein, domain 1"/>
    <property type="match status" value="2"/>
</dbReference>
<dbReference type="PANTHER" id="PTHR10937:SF0">
    <property type="entry name" value="GLUTAMINE--FRUCTOSE-6-PHOSPHATE TRANSAMINASE (ISOMERIZING)"/>
    <property type="match status" value="1"/>
</dbReference>
<dbReference type="AlphaFoldDB" id="A0ABD4T4S2"/>
<dbReference type="CDD" id="cd05009">
    <property type="entry name" value="SIS_GlmS_GlmD_2"/>
    <property type="match status" value="1"/>
</dbReference>
<reference evidence="6 7" key="1">
    <citation type="journal article" date="2015" name="Genome Announc.">
        <title>Draft Genome Sequence of Filamentous Marine Cyanobacterium Lyngbya confervoides Strain BDU141951.</title>
        <authorList>
            <person name="Chandrababunaidu M.M."/>
            <person name="Sen D."/>
            <person name="Tripathy S."/>
        </authorList>
    </citation>
    <scope>NUCLEOTIDE SEQUENCE [LARGE SCALE GENOMIC DNA]</scope>
    <source>
        <strain evidence="6 7">BDU141951</strain>
    </source>
</reference>
<comment type="catalytic activity">
    <reaction evidence="1">
        <text>D-fructose 6-phosphate + L-glutamine = D-glucosamine 6-phosphate + L-glutamate</text>
        <dbReference type="Rhea" id="RHEA:13237"/>
        <dbReference type="ChEBI" id="CHEBI:29985"/>
        <dbReference type="ChEBI" id="CHEBI:58359"/>
        <dbReference type="ChEBI" id="CHEBI:58725"/>
        <dbReference type="ChEBI" id="CHEBI:61527"/>
        <dbReference type="EC" id="2.6.1.16"/>
    </reaction>
</comment>
<dbReference type="PROSITE" id="PS51464">
    <property type="entry name" value="SIS"/>
    <property type="match status" value="2"/>
</dbReference>
<evidence type="ECO:0000259" key="5">
    <source>
        <dbReference type="PROSITE" id="PS51464"/>
    </source>
</evidence>
<accession>A0ABD4T4S2</accession>
<keyword evidence="7" id="KW-1185">Reference proteome</keyword>
<evidence type="ECO:0000256" key="1">
    <source>
        <dbReference type="ARBA" id="ARBA00001031"/>
    </source>
</evidence>
<proteinExistence type="predicted"/>
<comment type="caution">
    <text evidence="6">The sequence shown here is derived from an EMBL/GenBank/DDBJ whole genome shotgun (WGS) entry which is preliminary data.</text>
</comment>
<dbReference type="Pfam" id="PF01380">
    <property type="entry name" value="SIS"/>
    <property type="match status" value="2"/>
</dbReference>
<dbReference type="InterPro" id="IPR035490">
    <property type="entry name" value="GlmS/FrlB_SIS"/>
</dbReference>
<organism evidence="6 7">
    <name type="scientific">Lyngbya confervoides BDU141951</name>
    <dbReference type="NCBI Taxonomy" id="1574623"/>
    <lineage>
        <taxon>Bacteria</taxon>
        <taxon>Bacillati</taxon>
        <taxon>Cyanobacteriota</taxon>
        <taxon>Cyanophyceae</taxon>
        <taxon>Oscillatoriophycideae</taxon>
        <taxon>Oscillatoriales</taxon>
        <taxon>Microcoleaceae</taxon>
        <taxon>Lyngbya</taxon>
    </lineage>
</organism>
<dbReference type="PANTHER" id="PTHR10937">
    <property type="entry name" value="GLUCOSAMINE--FRUCTOSE-6-PHOSPHATE AMINOTRANSFERASE, ISOMERIZING"/>
    <property type="match status" value="1"/>
</dbReference>
<evidence type="ECO:0000256" key="2">
    <source>
        <dbReference type="ARBA" id="ARBA00012916"/>
    </source>
</evidence>
<protein>
    <recommendedName>
        <fullName evidence="3">Glutamine--fructose-6-phosphate aminotransferase [isomerizing]</fullName>
        <ecNumber evidence="2">2.6.1.16</ecNumber>
    </recommendedName>
</protein>
<feature type="domain" description="SIS" evidence="5">
    <location>
        <begin position="216"/>
        <end position="353"/>
    </location>
</feature>
<dbReference type="InterPro" id="IPR001347">
    <property type="entry name" value="SIS_dom"/>
</dbReference>
<dbReference type="Proteomes" id="UP000031561">
    <property type="component" value="Unassembled WGS sequence"/>
</dbReference>
<evidence type="ECO:0000313" key="7">
    <source>
        <dbReference type="Proteomes" id="UP000031561"/>
    </source>
</evidence>
<evidence type="ECO:0000256" key="3">
    <source>
        <dbReference type="ARBA" id="ARBA00016090"/>
    </source>
</evidence>
<dbReference type="InterPro" id="IPR046348">
    <property type="entry name" value="SIS_dom_sf"/>
</dbReference>
<keyword evidence="4" id="KW-0677">Repeat</keyword>
<dbReference type="SUPFAM" id="SSF53697">
    <property type="entry name" value="SIS domain"/>
    <property type="match status" value="1"/>
</dbReference>
<dbReference type="EC" id="2.6.1.16" evidence="2"/>
<dbReference type="EMBL" id="JTHE03000061">
    <property type="protein sequence ID" value="MCM1983413.1"/>
    <property type="molecule type" value="Genomic_DNA"/>
</dbReference>
<dbReference type="InterPro" id="IPR035466">
    <property type="entry name" value="GlmS/AgaS_SIS"/>
</dbReference>
<dbReference type="RefSeq" id="WP_166275159.1">
    <property type="nucleotide sequence ID" value="NZ_JTHE03000061.1"/>
</dbReference>